<accession>A0A382GKL9</accession>
<proteinExistence type="predicted"/>
<sequence>MLIKEILMPDGQEFDLEGIAKDINGTQSHDDIIDIVGNHFPIASIQVVRTPDLKEGELSISAHYEPDFDEEGDIAIFIKILFSEEGPASFTWSKNSKKYFLNKLKDALKHEVLHMKQHRDRNFHPGSDGYISDKGTELEYMSRPDEIEAYAMNIGDEFIRKVGKDGAVDLLRMAKKTAQFKNKVGQFLSPDLLAYFALFNWDPNHSVIKRLLKKIYQHIQEQ</sequence>
<reference evidence="1" key="1">
    <citation type="submission" date="2018-05" db="EMBL/GenBank/DDBJ databases">
        <authorList>
            <person name="Lanie J.A."/>
            <person name="Ng W.-L."/>
            <person name="Kazmierczak K.M."/>
            <person name="Andrzejewski T.M."/>
            <person name="Davidsen T.M."/>
            <person name="Wayne K.J."/>
            <person name="Tettelin H."/>
            <person name="Glass J.I."/>
            <person name="Rusch D."/>
            <person name="Podicherti R."/>
            <person name="Tsui H.-C.T."/>
            <person name="Winkler M.E."/>
        </authorList>
    </citation>
    <scope>NUCLEOTIDE SEQUENCE</scope>
</reference>
<name>A0A382GKL9_9ZZZZ</name>
<protein>
    <submittedName>
        <fullName evidence="1">Uncharacterized protein</fullName>
    </submittedName>
</protein>
<gene>
    <name evidence="1" type="ORF">METZ01_LOCUS228168</name>
</gene>
<organism evidence="1">
    <name type="scientific">marine metagenome</name>
    <dbReference type="NCBI Taxonomy" id="408172"/>
    <lineage>
        <taxon>unclassified sequences</taxon>
        <taxon>metagenomes</taxon>
        <taxon>ecological metagenomes</taxon>
    </lineage>
</organism>
<dbReference type="EMBL" id="UINC01055903">
    <property type="protein sequence ID" value="SVB75314.1"/>
    <property type="molecule type" value="Genomic_DNA"/>
</dbReference>
<evidence type="ECO:0000313" key="1">
    <source>
        <dbReference type="EMBL" id="SVB75314.1"/>
    </source>
</evidence>
<dbReference type="AlphaFoldDB" id="A0A382GKL9"/>